<dbReference type="Proteomes" id="UP000232883">
    <property type="component" value="Chromosome"/>
</dbReference>
<dbReference type="Pfam" id="PF08811">
    <property type="entry name" value="DUF1800"/>
    <property type="match status" value="1"/>
</dbReference>
<gene>
    <name evidence="1" type="ORF">CWM47_08485</name>
</gene>
<reference evidence="1 2" key="1">
    <citation type="submission" date="2017-11" db="EMBL/GenBank/DDBJ databases">
        <title>Taxonomic description and genome sequences of Spirosoma HA7 sp. nov., isolated from pollen microhabitat of Corylus avellana.</title>
        <authorList>
            <person name="Ambika Manirajan B."/>
            <person name="Suarez C."/>
            <person name="Ratering S."/>
            <person name="Geissler-Plaum R."/>
            <person name="Cardinale M."/>
            <person name="Sylvia S."/>
        </authorList>
    </citation>
    <scope>NUCLEOTIDE SEQUENCE [LARGE SCALE GENOMIC DNA]</scope>
    <source>
        <strain evidence="1 2">HA7</strain>
    </source>
</reference>
<dbReference type="OrthoDB" id="9772295at2"/>
<keyword evidence="2" id="KW-1185">Reference proteome</keyword>
<accession>A0A2K8YW32</accession>
<name>A0A2K8YW32_9BACT</name>
<evidence type="ECO:0000313" key="1">
    <source>
        <dbReference type="EMBL" id="AUD01850.1"/>
    </source>
</evidence>
<dbReference type="EMBL" id="CP025096">
    <property type="protein sequence ID" value="AUD01850.1"/>
    <property type="molecule type" value="Genomic_DNA"/>
</dbReference>
<dbReference type="AlphaFoldDB" id="A0A2K8YW32"/>
<proteinExistence type="predicted"/>
<evidence type="ECO:0000313" key="2">
    <source>
        <dbReference type="Proteomes" id="UP000232883"/>
    </source>
</evidence>
<dbReference type="InterPro" id="IPR014917">
    <property type="entry name" value="DUF1800"/>
</dbReference>
<organism evidence="1 2">
    <name type="scientific">Spirosoma pollinicola</name>
    <dbReference type="NCBI Taxonomy" id="2057025"/>
    <lineage>
        <taxon>Bacteria</taxon>
        <taxon>Pseudomonadati</taxon>
        <taxon>Bacteroidota</taxon>
        <taxon>Cytophagia</taxon>
        <taxon>Cytophagales</taxon>
        <taxon>Cytophagaceae</taxon>
        <taxon>Spirosoma</taxon>
    </lineage>
</organism>
<protein>
    <submittedName>
        <fullName evidence="1">DUF1800 domain-containing protein</fullName>
    </submittedName>
</protein>
<sequence length="516" mass="58211">MALLDAYITPLTAYQVAHLLRRATFGPTSDQLKNLTGQTAAQIVAKLLTDQPAPAPPLDPATSKPFIDQPFDSVNTAKLNVYVKMWWGNLMLNQSVSLLEKMTLFWSNHFVTNSLTVKDYRYMYRYNTLLRQYALGNFKSFAVAITQDPAMLRFLNGDQNIVGTANENYGRELQELFTIGRNGGYTEDDVRSAAKVLTGWVDTGYRDTTNAAISSSFKSTRHDTTDKTFSATYQNTVIKGRSGATAGLDELNDLLAMILRQAETSRNICRKLYRWFINADIPEAVETNFIQPLAELFHKSNFDIKPVLNALFQSQHFFDQSLRGAVIKSPTDLVVGTLRFWGVQAPAPTQNISGYYQIGNYIYARVLEQQQDLLNPPTVFGWTAYYQTGYYQQWINSNTLGLRGYFGDALTTNALKLTGKPVIDILTYVKTLSDPSDAAKLVNDLTTQLLALPLDQTQKDFLTDTILLNSIPRYEWTSEWNDYANASTDDAKKQAVQIKLTALLQYIFRMAEYQVI</sequence>
<dbReference type="RefSeq" id="WP_100987570.1">
    <property type="nucleotide sequence ID" value="NZ_CP025096.1"/>
</dbReference>
<dbReference type="KEGG" id="spir:CWM47_08485"/>